<accession>A0A072UC28</accession>
<dbReference type="HOGENOM" id="CLU_2516079_0_0_1"/>
<organism evidence="1 3">
    <name type="scientific">Medicago truncatula</name>
    <name type="common">Barrel medic</name>
    <name type="synonym">Medicago tribuloides</name>
    <dbReference type="NCBI Taxonomy" id="3880"/>
    <lineage>
        <taxon>Eukaryota</taxon>
        <taxon>Viridiplantae</taxon>
        <taxon>Streptophyta</taxon>
        <taxon>Embryophyta</taxon>
        <taxon>Tracheophyta</taxon>
        <taxon>Spermatophyta</taxon>
        <taxon>Magnoliopsida</taxon>
        <taxon>eudicotyledons</taxon>
        <taxon>Gunneridae</taxon>
        <taxon>Pentapetalae</taxon>
        <taxon>rosids</taxon>
        <taxon>fabids</taxon>
        <taxon>Fabales</taxon>
        <taxon>Fabaceae</taxon>
        <taxon>Papilionoideae</taxon>
        <taxon>50 kb inversion clade</taxon>
        <taxon>NPAAA clade</taxon>
        <taxon>Hologalegina</taxon>
        <taxon>IRL clade</taxon>
        <taxon>Trifolieae</taxon>
        <taxon>Medicago</taxon>
    </lineage>
</organism>
<evidence type="ECO:0000313" key="1">
    <source>
        <dbReference type="EMBL" id="KEH27006.1"/>
    </source>
</evidence>
<evidence type="ECO:0000313" key="2">
    <source>
        <dbReference type="EnsemblPlants" id="KEH27006"/>
    </source>
</evidence>
<reference evidence="1 3" key="1">
    <citation type="journal article" date="2011" name="Nature">
        <title>The Medicago genome provides insight into the evolution of rhizobial symbioses.</title>
        <authorList>
            <person name="Young N.D."/>
            <person name="Debelle F."/>
            <person name="Oldroyd G.E."/>
            <person name="Geurts R."/>
            <person name="Cannon S.B."/>
            <person name="Udvardi M.K."/>
            <person name="Benedito V.A."/>
            <person name="Mayer K.F."/>
            <person name="Gouzy J."/>
            <person name="Schoof H."/>
            <person name="Van de Peer Y."/>
            <person name="Proost S."/>
            <person name="Cook D.R."/>
            <person name="Meyers B.C."/>
            <person name="Spannagl M."/>
            <person name="Cheung F."/>
            <person name="De Mita S."/>
            <person name="Krishnakumar V."/>
            <person name="Gundlach H."/>
            <person name="Zhou S."/>
            <person name="Mudge J."/>
            <person name="Bharti A.K."/>
            <person name="Murray J.D."/>
            <person name="Naoumkina M.A."/>
            <person name="Rosen B."/>
            <person name="Silverstein K.A."/>
            <person name="Tang H."/>
            <person name="Rombauts S."/>
            <person name="Zhao P.X."/>
            <person name="Zhou P."/>
            <person name="Barbe V."/>
            <person name="Bardou P."/>
            <person name="Bechner M."/>
            <person name="Bellec A."/>
            <person name="Berger A."/>
            <person name="Berges H."/>
            <person name="Bidwell S."/>
            <person name="Bisseling T."/>
            <person name="Choisne N."/>
            <person name="Couloux A."/>
            <person name="Denny R."/>
            <person name="Deshpande S."/>
            <person name="Dai X."/>
            <person name="Doyle J.J."/>
            <person name="Dudez A.M."/>
            <person name="Farmer A.D."/>
            <person name="Fouteau S."/>
            <person name="Franken C."/>
            <person name="Gibelin C."/>
            <person name="Gish J."/>
            <person name="Goldstein S."/>
            <person name="Gonzalez A.J."/>
            <person name="Green P.J."/>
            <person name="Hallab A."/>
            <person name="Hartog M."/>
            <person name="Hua A."/>
            <person name="Humphray S.J."/>
            <person name="Jeong D.H."/>
            <person name="Jing Y."/>
            <person name="Jocker A."/>
            <person name="Kenton S.M."/>
            <person name="Kim D.J."/>
            <person name="Klee K."/>
            <person name="Lai H."/>
            <person name="Lang C."/>
            <person name="Lin S."/>
            <person name="Macmil S.L."/>
            <person name="Magdelenat G."/>
            <person name="Matthews L."/>
            <person name="McCorrison J."/>
            <person name="Monaghan E.L."/>
            <person name="Mun J.H."/>
            <person name="Najar F.Z."/>
            <person name="Nicholson C."/>
            <person name="Noirot C."/>
            <person name="O'Bleness M."/>
            <person name="Paule C.R."/>
            <person name="Poulain J."/>
            <person name="Prion F."/>
            <person name="Qin B."/>
            <person name="Qu C."/>
            <person name="Retzel E.F."/>
            <person name="Riddle C."/>
            <person name="Sallet E."/>
            <person name="Samain S."/>
            <person name="Samson N."/>
            <person name="Sanders I."/>
            <person name="Saurat O."/>
            <person name="Scarpelli C."/>
            <person name="Schiex T."/>
            <person name="Segurens B."/>
            <person name="Severin A.J."/>
            <person name="Sherrier D.J."/>
            <person name="Shi R."/>
            <person name="Sims S."/>
            <person name="Singer S.R."/>
            <person name="Sinharoy S."/>
            <person name="Sterck L."/>
            <person name="Viollet A."/>
            <person name="Wang B.B."/>
            <person name="Wang K."/>
            <person name="Wang M."/>
            <person name="Wang X."/>
            <person name="Warfsmann J."/>
            <person name="Weissenbach J."/>
            <person name="White D.D."/>
            <person name="White J.D."/>
            <person name="Wiley G.B."/>
            <person name="Wincker P."/>
            <person name="Xing Y."/>
            <person name="Yang L."/>
            <person name="Yao Z."/>
            <person name="Ying F."/>
            <person name="Zhai J."/>
            <person name="Zhou L."/>
            <person name="Zuber A."/>
            <person name="Denarie J."/>
            <person name="Dixon R.A."/>
            <person name="May G.D."/>
            <person name="Schwartz D.C."/>
            <person name="Rogers J."/>
            <person name="Quetier F."/>
            <person name="Town C.D."/>
            <person name="Roe B.A."/>
        </authorList>
    </citation>
    <scope>NUCLEOTIDE SEQUENCE [LARGE SCALE GENOMIC DNA]</scope>
    <source>
        <strain evidence="1">A17</strain>
        <strain evidence="2 3">cv. Jemalong A17</strain>
    </source>
</reference>
<protein>
    <submittedName>
        <fullName evidence="1 2">Uncharacterized protein</fullName>
    </submittedName>
</protein>
<proteinExistence type="predicted"/>
<dbReference type="EMBL" id="CM001222">
    <property type="protein sequence ID" value="KEH27006.1"/>
    <property type="molecule type" value="Genomic_DNA"/>
</dbReference>
<gene>
    <name evidence="1" type="ordered locus">MTR_6g083050</name>
</gene>
<dbReference type="Proteomes" id="UP000002051">
    <property type="component" value="Chromosome 6"/>
</dbReference>
<name>A0A072UC28_MEDTR</name>
<reference evidence="2" key="3">
    <citation type="submission" date="2015-04" db="UniProtKB">
        <authorList>
            <consortium name="EnsemblPlants"/>
        </authorList>
    </citation>
    <scope>IDENTIFICATION</scope>
    <source>
        <strain evidence="2">cv. Jemalong A17</strain>
    </source>
</reference>
<keyword evidence="3" id="KW-1185">Reference proteome</keyword>
<dbReference type="EnsemblPlants" id="KEH27006">
    <property type="protein sequence ID" value="KEH27006"/>
    <property type="gene ID" value="MTR_6g083050"/>
</dbReference>
<reference evidence="1 3" key="2">
    <citation type="journal article" date="2014" name="BMC Genomics">
        <title>An improved genome release (version Mt4.0) for the model legume Medicago truncatula.</title>
        <authorList>
            <person name="Tang H."/>
            <person name="Krishnakumar V."/>
            <person name="Bidwell S."/>
            <person name="Rosen B."/>
            <person name="Chan A."/>
            <person name="Zhou S."/>
            <person name="Gentzbittel L."/>
            <person name="Childs K.L."/>
            <person name="Yandell M."/>
            <person name="Gundlach H."/>
            <person name="Mayer K.F."/>
            <person name="Schwartz D.C."/>
            <person name="Town C.D."/>
        </authorList>
    </citation>
    <scope>GENOME REANNOTATION</scope>
    <source>
        <strain evidence="1">A17</strain>
        <strain evidence="2 3">cv. Jemalong A17</strain>
    </source>
</reference>
<evidence type="ECO:0000313" key="3">
    <source>
        <dbReference type="Proteomes" id="UP000002051"/>
    </source>
</evidence>
<sequence length="85" mass="9672">MILIQGLVPDKMAKNAKRIQDKSVSTDTISEKSVSCLVFTEVYFDSRFVVEDLELFCCAMYYGTLKQTFFHIDVPLCLDLAISTH</sequence>
<dbReference type="AlphaFoldDB" id="A0A072UC28"/>